<dbReference type="AlphaFoldDB" id="B8BCA5"/>
<proteinExistence type="predicted"/>
<protein>
    <submittedName>
        <fullName evidence="1">Uncharacterized protein</fullName>
    </submittedName>
</protein>
<accession>B8BCA5</accession>
<dbReference type="Proteomes" id="UP000007015">
    <property type="component" value="Chromosome 8"/>
</dbReference>
<sequence length="79" mass="8943">MAPEATSAYPAKMTYDEEALSGMNYIRQDNRSLSENWSGIGLDHEGQEDEVAFSDFDNHNTFSSSNKLNDVANKHRWLS</sequence>
<reference evidence="1 2" key="1">
    <citation type="journal article" date="2005" name="PLoS Biol.">
        <title>The genomes of Oryza sativa: a history of duplications.</title>
        <authorList>
            <person name="Yu J."/>
            <person name="Wang J."/>
            <person name="Lin W."/>
            <person name="Li S."/>
            <person name="Li H."/>
            <person name="Zhou J."/>
            <person name="Ni P."/>
            <person name="Dong W."/>
            <person name="Hu S."/>
            <person name="Zeng C."/>
            <person name="Zhang J."/>
            <person name="Zhang Y."/>
            <person name="Li R."/>
            <person name="Xu Z."/>
            <person name="Li S."/>
            <person name="Li X."/>
            <person name="Zheng H."/>
            <person name="Cong L."/>
            <person name="Lin L."/>
            <person name="Yin J."/>
            <person name="Geng J."/>
            <person name="Li G."/>
            <person name="Shi J."/>
            <person name="Liu J."/>
            <person name="Lv H."/>
            <person name="Li J."/>
            <person name="Wang J."/>
            <person name="Deng Y."/>
            <person name="Ran L."/>
            <person name="Shi X."/>
            <person name="Wang X."/>
            <person name="Wu Q."/>
            <person name="Li C."/>
            <person name="Ren X."/>
            <person name="Wang J."/>
            <person name="Wang X."/>
            <person name="Li D."/>
            <person name="Liu D."/>
            <person name="Zhang X."/>
            <person name="Ji Z."/>
            <person name="Zhao W."/>
            <person name="Sun Y."/>
            <person name="Zhang Z."/>
            <person name="Bao J."/>
            <person name="Han Y."/>
            <person name="Dong L."/>
            <person name="Ji J."/>
            <person name="Chen P."/>
            <person name="Wu S."/>
            <person name="Liu J."/>
            <person name="Xiao Y."/>
            <person name="Bu D."/>
            <person name="Tan J."/>
            <person name="Yang L."/>
            <person name="Ye C."/>
            <person name="Zhang J."/>
            <person name="Xu J."/>
            <person name="Zhou Y."/>
            <person name="Yu Y."/>
            <person name="Zhang B."/>
            <person name="Zhuang S."/>
            <person name="Wei H."/>
            <person name="Liu B."/>
            <person name="Lei M."/>
            <person name="Yu H."/>
            <person name="Li Y."/>
            <person name="Xu H."/>
            <person name="Wei S."/>
            <person name="He X."/>
            <person name="Fang L."/>
            <person name="Zhang Z."/>
            <person name="Zhang Y."/>
            <person name="Huang X."/>
            <person name="Su Z."/>
            <person name="Tong W."/>
            <person name="Li J."/>
            <person name="Tong Z."/>
            <person name="Li S."/>
            <person name="Ye J."/>
            <person name="Wang L."/>
            <person name="Fang L."/>
            <person name="Lei T."/>
            <person name="Chen C."/>
            <person name="Chen H."/>
            <person name="Xu Z."/>
            <person name="Li H."/>
            <person name="Huang H."/>
            <person name="Zhang F."/>
            <person name="Xu H."/>
            <person name="Li N."/>
            <person name="Zhao C."/>
            <person name="Li S."/>
            <person name="Dong L."/>
            <person name="Huang Y."/>
            <person name="Li L."/>
            <person name="Xi Y."/>
            <person name="Qi Q."/>
            <person name="Li W."/>
            <person name="Zhang B."/>
            <person name="Hu W."/>
            <person name="Zhang Y."/>
            <person name="Tian X."/>
            <person name="Jiao Y."/>
            <person name="Liang X."/>
            <person name="Jin J."/>
            <person name="Gao L."/>
            <person name="Zheng W."/>
            <person name="Hao B."/>
            <person name="Liu S."/>
            <person name="Wang W."/>
            <person name="Yuan L."/>
            <person name="Cao M."/>
            <person name="McDermott J."/>
            <person name="Samudrala R."/>
            <person name="Wang J."/>
            <person name="Wong G.K."/>
            <person name="Yang H."/>
        </authorList>
    </citation>
    <scope>NUCLEOTIDE SEQUENCE [LARGE SCALE GENOMIC DNA]</scope>
    <source>
        <strain evidence="2">cv. 93-11</strain>
    </source>
</reference>
<name>B8BCA5_ORYSI</name>
<keyword evidence="2" id="KW-1185">Reference proteome</keyword>
<evidence type="ECO:0000313" key="2">
    <source>
        <dbReference type="Proteomes" id="UP000007015"/>
    </source>
</evidence>
<dbReference type="HOGENOM" id="CLU_2610327_0_0_1"/>
<organism evidence="1 2">
    <name type="scientific">Oryza sativa subsp. indica</name>
    <name type="common">Rice</name>
    <dbReference type="NCBI Taxonomy" id="39946"/>
    <lineage>
        <taxon>Eukaryota</taxon>
        <taxon>Viridiplantae</taxon>
        <taxon>Streptophyta</taxon>
        <taxon>Embryophyta</taxon>
        <taxon>Tracheophyta</taxon>
        <taxon>Spermatophyta</taxon>
        <taxon>Magnoliopsida</taxon>
        <taxon>Liliopsida</taxon>
        <taxon>Poales</taxon>
        <taxon>Poaceae</taxon>
        <taxon>BOP clade</taxon>
        <taxon>Oryzoideae</taxon>
        <taxon>Oryzeae</taxon>
        <taxon>Oryzinae</taxon>
        <taxon>Oryza</taxon>
        <taxon>Oryza sativa</taxon>
    </lineage>
</organism>
<dbReference type="Gramene" id="BGIOSGA026710-TA">
    <property type="protein sequence ID" value="BGIOSGA026710-PA"/>
    <property type="gene ID" value="BGIOSGA026710"/>
</dbReference>
<evidence type="ECO:0000313" key="1">
    <source>
        <dbReference type="EMBL" id="EEC83847.1"/>
    </source>
</evidence>
<dbReference type="EMBL" id="CM000133">
    <property type="protein sequence ID" value="EEC83847.1"/>
    <property type="molecule type" value="Genomic_DNA"/>
</dbReference>
<gene>
    <name evidence="1" type="ORF">OsI_29814</name>
</gene>